<dbReference type="OrthoDB" id="10361203at2759"/>
<proteinExistence type="predicted"/>
<gene>
    <name evidence="2" type="ORF">PODANS_6_2785</name>
</gene>
<protein>
    <submittedName>
        <fullName evidence="2">Podospora anserina S mat+ genomic DNA chromosome 6, supercontig 2</fullName>
    </submittedName>
</protein>
<organism evidence="2">
    <name type="scientific">Podospora anserina (strain S / ATCC MYA-4624 / DSM 980 / FGSC 10383)</name>
    <name type="common">Pleurage anserina</name>
    <dbReference type="NCBI Taxonomy" id="515849"/>
    <lineage>
        <taxon>Eukaryota</taxon>
        <taxon>Fungi</taxon>
        <taxon>Dikarya</taxon>
        <taxon>Ascomycota</taxon>
        <taxon>Pezizomycotina</taxon>
        <taxon>Sordariomycetes</taxon>
        <taxon>Sordariomycetidae</taxon>
        <taxon>Sordariales</taxon>
        <taxon>Podosporaceae</taxon>
        <taxon>Podospora</taxon>
        <taxon>Podospora anserina</taxon>
    </lineage>
</organism>
<dbReference type="RefSeq" id="XP_001910216.1">
    <property type="nucleotide sequence ID" value="XM_001910181.1"/>
</dbReference>
<reference evidence="2 4" key="1">
    <citation type="journal article" date="2008" name="Genome Biol.">
        <title>The genome sequence of the model ascomycete fungus Podospora anserina.</title>
        <authorList>
            <person name="Espagne E."/>
            <person name="Lespinet O."/>
            <person name="Malagnac F."/>
            <person name="Da Silva C."/>
            <person name="Jaillon O."/>
            <person name="Porcel B.M."/>
            <person name="Couloux A."/>
            <person name="Aury J.-M."/>
            <person name="Segurens B."/>
            <person name="Poulain J."/>
            <person name="Anthouard V."/>
            <person name="Grossetete S."/>
            <person name="Khalili H."/>
            <person name="Coppin E."/>
            <person name="Dequard-Chablat M."/>
            <person name="Picard M."/>
            <person name="Contamine V."/>
            <person name="Arnaise S."/>
            <person name="Bourdais A."/>
            <person name="Berteaux-Lecellier V."/>
            <person name="Gautheret D."/>
            <person name="de Vries R.P."/>
            <person name="Battaglia E."/>
            <person name="Coutinho P.M."/>
            <person name="Danchin E.G.J."/>
            <person name="Henrissat B."/>
            <person name="El Khoury R."/>
            <person name="Sainsard-Chanet A."/>
            <person name="Boivin A."/>
            <person name="Pinan-Lucarre B."/>
            <person name="Sellem C.H."/>
            <person name="Debuchy R."/>
            <person name="Wincker P."/>
            <person name="Weissenbach J."/>
            <person name="Silar P."/>
        </authorList>
    </citation>
    <scope>NUCLEOTIDE SEQUENCE [LARGE SCALE GENOMIC DNA]</scope>
    <source>
        <strain evidence="4">S / ATCC MYA-4624 / DSM 980 / FGSC 10383</strain>
        <strain evidence="2">S mat+</strain>
    </source>
</reference>
<dbReference type="AlphaFoldDB" id="B2B2L5"/>
<dbReference type="EMBL" id="CU638744">
    <property type="protein sequence ID" value="CAP71350.1"/>
    <property type="molecule type" value="Genomic_DNA"/>
</dbReference>
<reference evidence="4" key="3">
    <citation type="journal article" date="2014" name="Genetics">
        <title>Maintaining two mating types: Structure of the mating type locus and its role in heterokaryosis in Podospora anserina.</title>
        <authorList>
            <person name="Grognet P."/>
            <person name="Bidard F."/>
            <person name="Kuchly C."/>
            <person name="Tong L.C.H."/>
            <person name="Coppin E."/>
            <person name="Benkhali J.A."/>
            <person name="Couloux A."/>
            <person name="Wincker P."/>
            <person name="Debuchy R."/>
            <person name="Silar P."/>
        </authorList>
    </citation>
    <scope>GENOME REANNOTATION</scope>
    <source>
        <strain evidence="4">S / ATCC MYA-4624 / DSM 980 / FGSC 10383</strain>
    </source>
</reference>
<keyword evidence="4" id="KW-1185">Reference proteome</keyword>
<reference evidence="2" key="2">
    <citation type="submission" date="2008-07" db="EMBL/GenBank/DDBJ databases">
        <authorList>
            <person name="Genoscope - CEA"/>
        </authorList>
    </citation>
    <scope>NUCLEOTIDE SEQUENCE</scope>
    <source>
        <strain evidence="2">S mat+</strain>
    </source>
</reference>
<dbReference type="KEGG" id="pan:PODANSg7253"/>
<dbReference type="GeneID" id="6194534"/>
<dbReference type="VEuPathDB" id="FungiDB:PODANS_6_2785"/>
<evidence type="ECO:0000256" key="1">
    <source>
        <dbReference type="SAM" id="Phobius"/>
    </source>
</evidence>
<dbReference type="EMBL" id="FO904941">
    <property type="protein sequence ID" value="CDP30749.1"/>
    <property type="molecule type" value="Genomic_DNA"/>
</dbReference>
<evidence type="ECO:0000313" key="4">
    <source>
        <dbReference type="Proteomes" id="UP000001197"/>
    </source>
</evidence>
<keyword evidence="1" id="KW-0812">Transmembrane</keyword>
<evidence type="ECO:0000313" key="2">
    <source>
        <dbReference type="EMBL" id="CAP71350.1"/>
    </source>
</evidence>
<sequence length="307" mass="34412">MELDKLDLEKGLSIQEVTSSDGSPISNTEILNSSDFPFPEAGGDDSGEWLFFPACEAQFSFILDHWAAKSKETFQEVKELEKENRAQGQDDYKKCLTKNAFGRKKQELVDRLTMECKELGMSFYFVVWSKLSEETGLTHDGLYKGTVFTLANTIMHQHSPNQNLTEQYHLCCWDRGLDPENSGRGLLPEGYRSLGPRPSAINDFVVSAAETLSKAGSIVKSFTMSYPTLRILSHLFIVLMAVIFFVLPVMIMYLVPMKKIDSMMVTITFSLLFCVGSFYFGGGSGGLQSDHKFLFLLSLSSKTCQID</sequence>
<name>B2B2L5_PODAN</name>
<reference evidence="3" key="4">
    <citation type="submission" date="2015-04" db="EMBL/GenBank/DDBJ databases">
        <title>Maintaining two mating types: Structure of the mating type locus and its role in heterokaryosis in Podospora anserina.</title>
        <authorList>
            <person name="Grognet P."/>
            <person name="Bidard F."/>
            <person name="Kuchly C."/>
            <person name="Chan Ho Tong L."/>
            <person name="Coppin E."/>
            <person name="Ait Benkhali J."/>
            <person name="Couloux A."/>
            <person name="Wincker P."/>
            <person name="Debuchy R."/>
            <person name="Silar P."/>
        </authorList>
    </citation>
    <scope>NUCLEOTIDE SEQUENCE</scope>
</reference>
<feature type="transmembrane region" description="Helical" evidence="1">
    <location>
        <begin position="262"/>
        <end position="280"/>
    </location>
</feature>
<dbReference type="Proteomes" id="UP000001197">
    <property type="component" value="Chromosome 6"/>
</dbReference>
<accession>B2B2L5</accession>
<keyword evidence="1" id="KW-0472">Membrane</keyword>
<evidence type="ECO:0000313" key="3">
    <source>
        <dbReference type="EMBL" id="CDP30749.1"/>
    </source>
</evidence>
<feature type="transmembrane region" description="Helical" evidence="1">
    <location>
        <begin position="231"/>
        <end position="255"/>
    </location>
</feature>
<dbReference type="HOGENOM" id="CLU_906488_0_0_1"/>
<keyword evidence="1" id="KW-1133">Transmembrane helix</keyword>